<evidence type="ECO:0000313" key="4">
    <source>
        <dbReference type="EMBL" id="PPK87859.1"/>
    </source>
</evidence>
<sequence length="430" mass="48042">MQKTSIAINCLLLVTLSAVATGQAAKPLVIITQDGEVDDRSSFVRFLLYTSDVDVRGIIATNSKWQQNGHGLGWIGEAYRVYGVVRDNLLLHDPDYPTVDYLESITVRGNEDPDHLTGAPPYADSEGADLIVRELLALDDELLHLNCWGGVNTVAHALWKFRNDHPEAYAQKAAQVRVITIDFQDAAGDWIVANLPEIRVIRNNAFHMTWNYHGVDDPLAHNPYPKLMSRRWLSENVKNGHGPLGAWYPQDNVSEGDTPAFLNFVDNGLEAYADYALGGWGGRYGSVRGNYWMDAADDGNPHKTLWRWIPDVQHDFAARADWSVKSYEDANHSPVIEATGTDGVVQPGQQVSLTARATDPDGDAVYYYWWHYPDPSGMAQPLKIDRETAADASFTVPDMPNGPLYIILEVQDDGMPSLKRYRRLTFTVEK</sequence>
<dbReference type="InterPro" id="IPR013783">
    <property type="entry name" value="Ig-like_fold"/>
</dbReference>
<accession>A0A2S6I8Q5</accession>
<dbReference type="InterPro" id="IPR036452">
    <property type="entry name" value="Ribo_hydro-like"/>
</dbReference>
<dbReference type="OrthoDB" id="253051at2"/>
<evidence type="ECO:0000256" key="1">
    <source>
        <dbReference type="SAM" id="SignalP"/>
    </source>
</evidence>
<dbReference type="AlphaFoldDB" id="A0A2S6I8Q5"/>
<evidence type="ECO:0000259" key="2">
    <source>
        <dbReference type="Pfam" id="PF07632"/>
    </source>
</evidence>
<reference evidence="4 5" key="1">
    <citation type="submission" date="2018-02" db="EMBL/GenBank/DDBJ databases">
        <title>Genomic Encyclopedia of Archaeal and Bacterial Type Strains, Phase II (KMG-II): from individual species to whole genera.</title>
        <authorList>
            <person name="Goeker M."/>
        </authorList>
    </citation>
    <scope>NUCLEOTIDE SEQUENCE [LARGE SCALE GENOMIC DNA]</scope>
    <source>
        <strain evidence="4 5">DSM 29526</strain>
    </source>
</reference>
<dbReference type="Gene3D" id="3.90.245.10">
    <property type="entry name" value="Ribonucleoside hydrolase-like"/>
    <property type="match status" value="1"/>
</dbReference>
<keyword evidence="5" id="KW-1185">Reference proteome</keyword>
<feature type="signal peptide" evidence="1">
    <location>
        <begin position="1"/>
        <end position="20"/>
    </location>
</feature>
<comment type="caution">
    <text evidence="4">The sequence shown here is derived from an EMBL/GenBank/DDBJ whole genome shotgun (WGS) entry which is preliminary data.</text>
</comment>
<proteinExistence type="predicted"/>
<dbReference type="SUPFAM" id="SSF53590">
    <property type="entry name" value="Nucleoside hydrolase"/>
    <property type="match status" value="1"/>
</dbReference>
<organism evidence="4 5">
    <name type="scientific">Neolewinella xylanilytica</name>
    <dbReference type="NCBI Taxonomy" id="1514080"/>
    <lineage>
        <taxon>Bacteria</taxon>
        <taxon>Pseudomonadati</taxon>
        <taxon>Bacteroidota</taxon>
        <taxon>Saprospiria</taxon>
        <taxon>Saprospirales</taxon>
        <taxon>Lewinellaceae</taxon>
        <taxon>Neolewinella</taxon>
    </lineage>
</organism>
<protein>
    <submittedName>
        <fullName evidence="4">Uncharacterized protein DUF1593</fullName>
    </submittedName>
</protein>
<dbReference type="InterPro" id="IPR011483">
    <property type="entry name" value="Sde182_NH-like"/>
</dbReference>
<evidence type="ECO:0000313" key="5">
    <source>
        <dbReference type="Proteomes" id="UP000237662"/>
    </source>
</evidence>
<dbReference type="Pfam" id="PF07632">
    <property type="entry name" value="Sde182_NH-like"/>
    <property type="match status" value="1"/>
</dbReference>
<feature type="domain" description="Cellulose-binding Sde182 C-terminal" evidence="3">
    <location>
        <begin position="350"/>
        <end position="427"/>
    </location>
</feature>
<dbReference type="EMBL" id="PTJC01000005">
    <property type="protein sequence ID" value="PPK87859.1"/>
    <property type="molecule type" value="Genomic_DNA"/>
</dbReference>
<dbReference type="Proteomes" id="UP000237662">
    <property type="component" value="Unassembled WGS sequence"/>
</dbReference>
<dbReference type="GO" id="GO:0016799">
    <property type="term" value="F:hydrolase activity, hydrolyzing N-glycosyl compounds"/>
    <property type="evidence" value="ECO:0007669"/>
    <property type="project" value="InterPro"/>
</dbReference>
<gene>
    <name evidence="4" type="ORF">CLV84_0812</name>
</gene>
<keyword evidence="1" id="KW-0732">Signal</keyword>
<dbReference type="Pfam" id="PF21027">
    <property type="entry name" value="Sde0182_C"/>
    <property type="match status" value="1"/>
</dbReference>
<name>A0A2S6I8Q5_9BACT</name>
<feature type="domain" description="Cellulose-binding Sde182 nucleoside hydrolase-like" evidence="2">
    <location>
        <begin position="29"/>
        <end position="284"/>
    </location>
</feature>
<dbReference type="RefSeq" id="WP_104418438.1">
    <property type="nucleotide sequence ID" value="NZ_PTJC01000005.1"/>
</dbReference>
<feature type="chain" id="PRO_5015497611" evidence="1">
    <location>
        <begin position="21"/>
        <end position="430"/>
    </location>
</feature>
<dbReference type="InterPro" id="IPR048527">
    <property type="entry name" value="Sde182_C"/>
</dbReference>
<evidence type="ECO:0000259" key="3">
    <source>
        <dbReference type="Pfam" id="PF21027"/>
    </source>
</evidence>
<dbReference type="Gene3D" id="2.60.40.10">
    <property type="entry name" value="Immunoglobulins"/>
    <property type="match status" value="1"/>
</dbReference>